<keyword evidence="5" id="KW-1185">Reference proteome</keyword>
<dbReference type="GO" id="GO:0016787">
    <property type="term" value="F:hydrolase activity"/>
    <property type="evidence" value="ECO:0007669"/>
    <property type="project" value="UniProtKB-KW"/>
</dbReference>
<accession>A0A4Q7LDH2</accession>
<dbReference type="InterPro" id="IPR036412">
    <property type="entry name" value="HAD-like_sf"/>
</dbReference>
<dbReference type="InterPro" id="IPR023214">
    <property type="entry name" value="HAD_sf"/>
</dbReference>
<sequence>MTPATTDAAPTPDGRRHLCLFDLDGTLLPIDSDHAFGEFMVAIGWTDGDEFKRRNDAFFAQYQAGTLDLPAYIDFATSAWRHRPLAEAEAAHARYMAEVITPQIRPAARELVQFHQQRGDLVAIVTATNAFVTTPIARAFGVDHLLAVDLERSSSGDWLGCIRGTPTFREGKVVRVHDWLASQGLTLGEFASVSVYSDSPNDLALLEIATEAVATNPSPALEAIAVERGWRILRLFP</sequence>
<dbReference type="InterPro" id="IPR006385">
    <property type="entry name" value="HAD_hydro_SerB1"/>
</dbReference>
<dbReference type="SUPFAM" id="SSF56784">
    <property type="entry name" value="HAD-like"/>
    <property type="match status" value="1"/>
</dbReference>
<comment type="caution">
    <text evidence="4">The sequence shown here is derived from an EMBL/GenBank/DDBJ whole genome shotgun (WGS) entry which is preliminary data.</text>
</comment>
<protein>
    <submittedName>
        <fullName evidence="4">HAD superfamily hydrolase (TIGR01490 family)</fullName>
    </submittedName>
</protein>
<dbReference type="EMBL" id="SGWV01000011">
    <property type="protein sequence ID" value="RZS51971.1"/>
    <property type="molecule type" value="Genomic_DNA"/>
</dbReference>
<name>A0A4Q7LDH2_9BURK</name>
<dbReference type="Pfam" id="PF12710">
    <property type="entry name" value="HAD"/>
    <property type="match status" value="1"/>
</dbReference>
<dbReference type="PANTHER" id="PTHR43344">
    <property type="entry name" value="PHOSPHOSERINE PHOSPHATASE"/>
    <property type="match status" value="1"/>
</dbReference>
<dbReference type="AlphaFoldDB" id="A0A4Q7LDH2"/>
<dbReference type="NCBIfam" id="TIGR01490">
    <property type="entry name" value="HAD-SF-IB-hyp1"/>
    <property type="match status" value="1"/>
</dbReference>
<dbReference type="NCBIfam" id="TIGR01488">
    <property type="entry name" value="HAD-SF-IB"/>
    <property type="match status" value="1"/>
</dbReference>
<evidence type="ECO:0000313" key="4">
    <source>
        <dbReference type="EMBL" id="RZS51971.1"/>
    </source>
</evidence>
<keyword evidence="1" id="KW-0479">Metal-binding</keyword>
<evidence type="ECO:0000256" key="2">
    <source>
        <dbReference type="ARBA" id="ARBA00022801"/>
    </source>
</evidence>
<proteinExistence type="predicted"/>
<dbReference type="GO" id="GO:0046872">
    <property type="term" value="F:metal ion binding"/>
    <property type="evidence" value="ECO:0007669"/>
    <property type="project" value="UniProtKB-KW"/>
</dbReference>
<organism evidence="4 5">
    <name type="scientific">Sphaerotilus mobilis</name>
    <dbReference type="NCBI Taxonomy" id="47994"/>
    <lineage>
        <taxon>Bacteria</taxon>
        <taxon>Pseudomonadati</taxon>
        <taxon>Pseudomonadota</taxon>
        <taxon>Betaproteobacteria</taxon>
        <taxon>Burkholderiales</taxon>
        <taxon>Sphaerotilaceae</taxon>
        <taxon>Sphaerotilus</taxon>
    </lineage>
</organism>
<evidence type="ECO:0000256" key="1">
    <source>
        <dbReference type="ARBA" id="ARBA00022723"/>
    </source>
</evidence>
<dbReference type="RefSeq" id="WP_130482995.1">
    <property type="nucleotide sequence ID" value="NZ_SGWV01000011.1"/>
</dbReference>
<keyword evidence="2 4" id="KW-0378">Hydrolase</keyword>
<evidence type="ECO:0000313" key="5">
    <source>
        <dbReference type="Proteomes" id="UP000293433"/>
    </source>
</evidence>
<dbReference type="Proteomes" id="UP000293433">
    <property type="component" value="Unassembled WGS sequence"/>
</dbReference>
<gene>
    <name evidence="4" type="ORF">EV685_3157</name>
</gene>
<dbReference type="Gene3D" id="1.20.1440.100">
    <property type="entry name" value="SG protein - dephosphorylation function"/>
    <property type="match status" value="1"/>
</dbReference>
<keyword evidence="3" id="KW-0460">Magnesium</keyword>
<dbReference type="OrthoDB" id="9784466at2"/>
<dbReference type="Gene3D" id="3.40.50.1000">
    <property type="entry name" value="HAD superfamily/HAD-like"/>
    <property type="match status" value="1"/>
</dbReference>
<evidence type="ECO:0000256" key="3">
    <source>
        <dbReference type="ARBA" id="ARBA00022842"/>
    </source>
</evidence>
<dbReference type="PANTHER" id="PTHR43344:SF13">
    <property type="entry name" value="PHOSPHATASE RV3661-RELATED"/>
    <property type="match status" value="1"/>
</dbReference>
<dbReference type="InterPro" id="IPR050582">
    <property type="entry name" value="HAD-like_SerB"/>
</dbReference>
<reference evidence="4 5" key="1">
    <citation type="submission" date="2019-02" db="EMBL/GenBank/DDBJ databases">
        <title>Genomic Encyclopedia of Type Strains, Phase IV (KMG-IV): sequencing the most valuable type-strain genomes for metagenomic binning, comparative biology and taxonomic classification.</title>
        <authorList>
            <person name="Goeker M."/>
        </authorList>
    </citation>
    <scope>NUCLEOTIDE SEQUENCE [LARGE SCALE GENOMIC DNA]</scope>
    <source>
        <strain evidence="4 5">DSM 10617</strain>
    </source>
</reference>